<keyword evidence="12" id="KW-1185">Reference proteome</keyword>
<evidence type="ECO:0000313" key="13">
    <source>
        <dbReference type="RefSeq" id="XP_005191404.1"/>
    </source>
</evidence>
<comment type="subcellular location">
    <subcellularLocation>
        <location evidence="2">Cell membrane</location>
        <topology evidence="2">Single-pass type II membrane protein</topology>
    </subcellularLocation>
</comment>
<dbReference type="GO" id="GO:0046872">
    <property type="term" value="F:metal ion binding"/>
    <property type="evidence" value="ECO:0007669"/>
    <property type="project" value="UniProtKB-KW"/>
</dbReference>
<gene>
    <name evidence="11" type="primary">101901827</name>
    <name evidence="13" type="synonym">LOC101901827</name>
</gene>
<dbReference type="EnsemblMetazoa" id="MDOA007297-RA">
    <property type="protein sequence ID" value="MDOA007297-PA"/>
    <property type="gene ID" value="MDOA007297"/>
</dbReference>
<evidence type="ECO:0000256" key="8">
    <source>
        <dbReference type="ARBA" id="ARBA00023049"/>
    </source>
</evidence>
<evidence type="ECO:0000313" key="12">
    <source>
        <dbReference type="Proteomes" id="UP001652621"/>
    </source>
</evidence>
<dbReference type="VEuPathDB" id="VectorBase:MDOMA2_001655"/>
<evidence type="ECO:0000256" key="6">
    <source>
        <dbReference type="ARBA" id="ARBA00022801"/>
    </source>
</evidence>
<dbReference type="InterPro" id="IPR018497">
    <property type="entry name" value="Peptidase_M13_C"/>
</dbReference>
<accession>A0A1I8MQ45</accession>
<keyword evidence="5" id="KW-0479">Metal-binding</keyword>
<dbReference type="Proteomes" id="UP001652621">
    <property type="component" value="Unplaced"/>
</dbReference>
<evidence type="ECO:0000313" key="11">
    <source>
        <dbReference type="EnsemblMetazoa" id="MDOA007297-PA"/>
    </source>
</evidence>
<dbReference type="GO" id="GO:0016485">
    <property type="term" value="P:protein processing"/>
    <property type="evidence" value="ECO:0007669"/>
    <property type="project" value="TreeGrafter"/>
</dbReference>
<proteinExistence type="inferred from homology"/>
<dbReference type="GeneID" id="101901827"/>
<evidence type="ECO:0000259" key="9">
    <source>
        <dbReference type="Pfam" id="PF01431"/>
    </source>
</evidence>
<evidence type="ECO:0000256" key="4">
    <source>
        <dbReference type="ARBA" id="ARBA00022670"/>
    </source>
</evidence>
<dbReference type="RefSeq" id="XP_005191404.1">
    <property type="nucleotide sequence ID" value="XM_005191347.1"/>
</dbReference>
<dbReference type="PROSITE" id="PS51885">
    <property type="entry name" value="NEPRILYSIN"/>
    <property type="match status" value="1"/>
</dbReference>
<dbReference type="InterPro" id="IPR024079">
    <property type="entry name" value="MetalloPept_cat_dom_sf"/>
</dbReference>
<dbReference type="eggNOG" id="KOG3624">
    <property type="taxonomic scope" value="Eukaryota"/>
</dbReference>
<dbReference type="GO" id="GO:0005886">
    <property type="term" value="C:plasma membrane"/>
    <property type="evidence" value="ECO:0007669"/>
    <property type="project" value="UniProtKB-SubCell"/>
</dbReference>
<sequence length="609" mass="71776">MASLNLSVDPCEDFYAYACGNWPQHHEQENYGIANMMQGKYAEDMEDIIEKHYPRSTLQNLARGGALEKALNFYYSCDGVNNTLDFRKFLEILKPSTNLSWPLIEELHAPGNSRKFRLRQLEFFGLLGKLHGLGLNNELVKVIPLYLDNGQLVVLFSVPDVQYMEMDHIRKVLEKLGFAKEAGEKFAEEIFETQNHWQMIYQNFTKSQDEEDEEGKKEEEDDEGFTLLEFRLLYPKFYKFLTKALPLKLRQEKPLLAFANENYYKYLLSLKWPSQDVRKFCNYLLTKFMMVLKREHSFGCRINVLNHMPFVFHSLYHKYRYQPQAMDLNSHISGMTKKIYKYFVEILNENPLNFNRRQLQRIQEKLANVSINVGNLPRNLHSNILEDFYQDIPEMDVNDYYRNHLAVKQHSVMDQLKCPAFLSCREDPDHIPYYDRSQNMITIPFGTLKPPLYDIHLHPLLLYSAFGTILGHELTHAIDPTSLEEWEDTFPHFQQKSEVSQSLTCMQTQHPTTSIDERIADFLGTRVAWRAYSSEYSGTIVKFSDVSWKKLFFLNLSQFFCVKRQDFDDEHDTPPMRLNQIVSNLKEFSETFQCPLGSKMNPREKCRFY</sequence>
<reference evidence="11" key="1">
    <citation type="submission" date="2020-05" db="UniProtKB">
        <authorList>
            <consortium name="EnsemblMetazoa"/>
        </authorList>
    </citation>
    <scope>IDENTIFICATION</scope>
    <source>
        <strain evidence="11">Aabys</strain>
    </source>
</reference>
<dbReference type="Gene3D" id="3.40.390.10">
    <property type="entry name" value="Collagenase (Catalytic Domain)"/>
    <property type="match status" value="1"/>
</dbReference>
<dbReference type="InterPro" id="IPR008753">
    <property type="entry name" value="Peptidase_M13_N"/>
</dbReference>
<evidence type="ECO:0000256" key="2">
    <source>
        <dbReference type="ARBA" id="ARBA00004401"/>
    </source>
</evidence>
<dbReference type="Pfam" id="PF01431">
    <property type="entry name" value="Peptidase_M13"/>
    <property type="match status" value="1"/>
</dbReference>
<name>A0A1I8MQ45_MUSDO</name>
<reference evidence="13" key="2">
    <citation type="submission" date="2025-04" db="UniProtKB">
        <authorList>
            <consortium name="RefSeq"/>
        </authorList>
    </citation>
    <scope>IDENTIFICATION</scope>
    <source>
        <strain evidence="13">Aabys</strain>
    </source>
</reference>
<dbReference type="InterPro" id="IPR042089">
    <property type="entry name" value="Peptidase_M13_dom_2"/>
</dbReference>
<dbReference type="VEuPathDB" id="VectorBase:MDOA007297"/>
<feature type="domain" description="Peptidase M13 N-terminal" evidence="10">
    <location>
        <begin position="10"/>
        <end position="289"/>
    </location>
</feature>
<dbReference type="InterPro" id="IPR000718">
    <property type="entry name" value="Peptidase_M13"/>
</dbReference>
<keyword evidence="7" id="KW-0862">Zinc</keyword>
<comment type="similarity">
    <text evidence="3">Belongs to the peptidase M13 family.</text>
</comment>
<dbReference type="PANTHER" id="PTHR11733:SF167">
    <property type="entry name" value="FI17812P1-RELATED"/>
    <property type="match status" value="1"/>
</dbReference>
<feature type="domain" description="Peptidase M13 C-terminal" evidence="9">
    <location>
        <begin position="433"/>
        <end position="607"/>
    </location>
</feature>
<dbReference type="Pfam" id="PF05649">
    <property type="entry name" value="Peptidase_M13_N"/>
    <property type="match status" value="1"/>
</dbReference>
<evidence type="ECO:0000259" key="10">
    <source>
        <dbReference type="Pfam" id="PF05649"/>
    </source>
</evidence>
<evidence type="ECO:0000256" key="3">
    <source>
        <dbReference type="ARBA" id="ARBA00007357"/>
    </source>
</evidence>
<dbReference type="OrthoDB" id="7842934at2759"/>
<keyword evidence="4" id="KW-0645">Protease</keyword>
<dbReference type="GO" id="GO:0004222">
    <property type="term" value="F:metalloendopeptidase activity"/>
    <property type="evidence" value="ECO:0007669"/>
    <property type="project" value="InterPro"/>
</dbReference>
<keyword evidence="8" id="KW-0482">Metalloprotease</keyword>
<dbReference type="Gene3D" id="1.10.1380.10">
    <property type="entry name" value="Neutral endopeptidase , domain2"/>
    <property type="match status" value="1"/>
</dbReference>
<keyword evidence="6" id="KW-0378">Hydrolase</keyword>
<dbReference type="PANTHER" id="PTHR11733">
    <property type="entry name" value="ZINC METALLOPROTEASE FAMILY M13 NEPRILYSIN-RELATED"/>
    <property type="match status" value="1"/>
</dbReference>
<dbReference type="SUPFAM" id="SSF55486">
    <property type="entry name" value="Metalloproteases ('zincins'), catalytic domain"/>
    <property type="match status" value="1"/>
</dbReference>
<dbReference type="AlphaFoldDB" id="A0A1I8MQ45"/>
<protein>
    <submittedName>
        <fullName evidence="13">Neprilysin-1-like</fullName>
    </submittedName>
</protein>
<evidence type="ECO:0000256" key="1">
    <source>
        <dbReference type="ARBA" id="ARBA00001947"/>
    </source>
</evidence>
<evidence type="ECO:0000256" key="7">
    <source>
        <dbReference type="ARBA" id="ARBA00022833"/>
    </source>
</evidence>
<comment type="cofactor">
    <cofactor evidence="1">
        <name>Zn(2+)</name>
        <dbReference type="ChEBI" id="CHEBI:29105"/>
    </cofactor>
</comment>
<evidence type="ECO:0000256" key="5">
    <source>
        <dbReference type="ARBA" id="ARBA00022723"/>
    </source>
</evidence>
<dbReference type="KEGG" id="mde:101901827"/>
<organism evidence="11">
    <name type="scientific">Musca domestica</name>
    <name type="common">House fly</name>
    <dbReference type="NCBI Taxonomy" id="7370"/>
    <lineage>
        <taxon>Eukaryota</taxon>
        <taxon>Metazoa</taxon>
        <taxon>Ecdysozoa</taxon>
        <taxon>Arthropoda</taxon>
        <taxon>Hexapoda</taxon>
        <taxon>Insecta</taxon>
        <taxon>Pterygota</taxon>
        <taxon>Neoptera</taxon>
        <taxon>Endopterygota</taxon>
        <taxon>Diptera</taxon>
        <taxon>Brachycera</taxon>
        <taxon>Muscomorpha</taxon>
        <taxon>Muscoidea</taxon>
        <taxon>Muscidae</taxon>
        <taxon>Musca</taxon>
    </lineage>
</organism>